<dbReference type="OrthoDB" id="5690157at2"/>
<evidence type="ECO:0000256" key="1">
    <source>
        <dbReference type="SAM" id="Phobius"/>
    </source>
</evidence>
<comment type="caution">
    <text evidence="2">The sequence shown here is derived from an EMBL/GenBank/DDBJ whole genome shotgun (WGS) entry which is preliminary data.</text>
</comment>
<dbReference type="Pfam" id="PF11660">
    <property type="entry name" value="DUF3262"/>
    <property type="match status" value="1"/>
</dbReference>
<accession>A0A2M8S124</accession>
<dbReference type="RefSeq" id="WP_100289375.1">
    <property type="nucleotide sequence ID" value="NZ_PHHA01000021.1"/>
</dbReference>
<protein>
    <recommendedName>
        <fullName evidence="4">DUF3262 domain-containing protein</fullName>
    </recommendedName>
</protein>
<proteinExistence type="predicted"/>
<sequence length="78" mass="8605">MANDYTPVDAFQAASGINATELRTFLAICFIAALFFAYVWAIKKGFDGFHVDGDIFGYLKLVLKGAAIIIVVVIFFTY</sequence>
<evidence type="ECO:0008006" key="4">
    <source>
        <dbReference type="Google" id="ProtNLM"/>
    </source>
</evidence>
<evidence type="ECO:0000313" key="3">
    <source>
        <dbReference type="Proteomes" id="UP000229329"/>
    </source>
</evidence>
<feature type="transmembrane region" description="Helical" evidence="1">
    <location>
        <begin position="55"/>
        <end position="76"/>
    </location>
</feature>
<keyword evidence="1" id="KW-0472">Membrane</keyword>
<keyword evidence="1" id="KW-1133">Transmembrane helix</keyword>
<feature type="transmembrane region" description="Helical" evidence="1">
    <location>
        <begin position="25"/>
        <end position="43"/>
    </location>
</feature>
<keyword evidence="1" id="KW-0812">Transmembrane</keyword>
<dbReference type="AlphaFoldDB" id="A0A2M8S124"/>
<evidence type="ECO:0000313" key="2">
    <source>
        <dbReference type="EMBL" id="PJG84804.1"/>
    </source>
</evidence>
<keyword evidence="3" id="KW-1185">Reference proteome</keyword>
<dbReference type="InterPro" id="IPR021676">
    <property type="entry name" value="DUF3262"/>
</dbReference>
<dbReference type="Proteomes" id="UP000229329">
    <property type="component" value="Unassembled WGS sequence"/>
</dbReference>
<gene>
    <name evidence="2" type="ORF">CVP05_09715</name>
</gene>
<name>A0A2M8S124_9PAST</name>
<reference evidence="2 3" key="1">
    <citation type="submission" date="2017-11" db="EMBL/GenBank/DDBJ databases">
        <title>Reclassification of Bisgaard taxon 7 as Conservatibacter flavescens gen. nov., sp. nov.</title>
        <authorList>
            <person name="Christensen H."/>
        </authorList>
    </citation>
    <scope>NUCLEOTIDE SEQUENCE [LARGE SCALE GENOMIC DNA]</scope>
    <source>
        <strain evidence="2 3">7_4</strain>
    </source>
</reference>
<organism evidence="2 3">
    <name type="scientific">Conservatibacter flavescens</name>
    <dbReference type="NCBI Taxonomy" id="28161"/>
    <lineage>
        <taxon>Bacteria</taxon>
        <taxon>Pseudomonadati</taxon>
        <taxon>Pseudomonadota</taxon>
        <taxon>Gammaproteobacteria</taxon>
        <taxon>Pasteurellales</taxon>
        <taxon>Pasteurellaceae</taxon>
        <taxon>Conservatibacter</taxon>
    </lineage>
</organism>
<dbReference type="EMBL" id="PHHA01000021">
    <property type="protein sequence ID" value="PJG84804.1"/>
    <property type="molecule type" value="Genomic_DNA"/>
</dbReference>